<keyword evidence="4" id="KW-0548">Nucleotidyltransferase</keyword>
<feature type="domain" description="DNA-directed DNA polymerase family A palm" evidence="9">
    <location>
        <begin position="41"/>
        <end position="247"/>
    </location>
</feature>
<dbReference type="GO" id="GO:0003887">
    <property type="term" value="F:DNA-directed DNA polymerase activity"/>
    <property type="evidence" value="ECO:0007669"/>
    <property type="project" value="UniProtKB-KW"/>
</dbReference>
<keyword evidence="6" id="KW-0239">DNA-directed DNA polymerase</keyword>
<dbReference type="EC" id="2.7.7.7" evidence="2"/>
<reference evidence="10" key="1">
    <citation type="submission" date="2018-05" db="EMBL/GenBank/DDBJ databases">
        <authorList>
            <person name="Lanie J.A."/>
            <person name="Ng W.-L."/>
            <person name="Kazmierczak K.M."/>
            <person name="Andrzejewski T.M."/>
            <person name="Davidsen T.M."/>
            <person name="Wayne K.J."/>
            <person name="Tettelin H."/>
            <person name="Glass J.I."/>
            <person name="Rusch D."/>
            <person name="Podicherti R."/>
            <person name="Tsui H.-C.T."/>
            <person name="Winkler M.E."/>
        </authorList>
    </citation>
    <scope>NUCLEOTIDE SEQUENCE</scope>
</reference>
<keyword evidence="3" id="KW-0808">Transferase</keyword>
<evidence type="ECO:0000256" key="8">
    <source>
        <dbReference type="ARBA" id="ARBA00049244"/>
    </source>
</evidence>
<dbReference type="SUPFAM" id="SSF56672">
    <property type="entry name" value="DNA/RNA polymerases"/>
    <property type="match status" value="1"/>
</dbReference>
<name>A0A382YQG8_9ZZZZ</name>
<feature type="non-terminal residue" evidence="10">
    <location>
        <position position="262"/>
    </location>
</feature>
<evidence type="ECO:0000256" key="4">
    <source>
        <dbReference type="ARBA" id="ARBA00022695"/>
    </source>
</evidence>
<proteinExistence type="inferred from homology"/>
<protein>
    <recommendedName>
        <fullName evidence="2">DNA-directed DNA polymerase</fullName>
        <ecNumber evidence="2">2.7.7.7</ecNumber>
    </recommendedName>
</protein>
<sequence>LEVNENTGRIHSSFQQAVTATGRLSSTDPNLQNIPIRTAEGRRVRRAFVTDPGYKLIAADYSQVELRIMAHLSRDEGLLTAFSSGEDIHRATAADVFNIPVEQVNPEQRRSAKAINFGLIYGMSAFGLAKQLDVNLSDARDYVDRYFKKYPGVRSYMDETQALADEKGYVETIFGRRLYLPDIHAGNAIIRKAAQRTAINAPMQGSAADIIKRAMIDISHWLALDELDARMLLQVHDELVFEVLEEDLDLIVEGVKFRMITA</sequence>
<dbReference type="Gene3D" id="1.10.150.20">
    <property type="entry name" value="5' to 3' exonuclease, C-terminal subdomain"/>
    <property type="match status" value="1"/>
</dbReference>
<dbReference type="GO" id="GO:0003677">
    <property type="term" value="F:DNA binding"/>
    <property type="evidence" value="ECO:0007669"/>
    <property type="project" value="UniProtKB-KW"/>
</dbReference>
<dbReference type="AlphaFoldDB" id="A0A382YQG8"/>
<dbReference type="InterPro" id="IPR002298">
    <property type="entry name" value="DNA_polymerase_A"/>
</dbReference>
<dbReference type="PRINTS" id="PR00868">
    <property type="entry name" value="DNAPOLI"/>
</dbReference>
<keyword evidence="7" id="KW-0238">DNA-binding</keyword>
<dbReference type="Pfam" id="PF00476">
    <property type="entry name" value="DNA_pol_A"/>
    <property type="match status" value="1"/>
</dbReference>
<dbReference type="InterPro" id="IPR043502">
    <property type="entry name" value="DNA/RNA_pol_sf"/>
</dbReference>
<gene>
    <name evidence="10" type="ORF">METZ01_LOCUS438317</name>
</gene>
<evidence type="ECO:0000256" key="5">
    <source>
        <dbReference type="ARBA" id="ARBA00022705"/>
    </source>
</evidence>
<evidence type="ECO:0000256" key="2">
    <source>
        <dbReference type="ARBA" id="ARBA00012417"/>
    </source>
</evidence>
<comment type="catalytic activity">
    <reaction evidence="8">
        <text>DNA(n) + a 2'-deoxyribonucleoside 5'-triphosphate = DNA(n+1) + diphosphate</text>
        <dbReference type="Rhea" id="RHEA:22508"/>
        <dbReference type="Rhea" id="RHEA-COMP:17339"/>
        <dbReference type="Rhea" id="RHEA-COMP:17340"/>
        <dbReference type="ChEBI" id="CHEBI:33019"/>
        <dbReference type="ChEBI" id="CHEBI:61560"/>
        <dbReference type="ChEBI" id="CHEBI:173112"/>
        <dbReference type="EC" id="2.7.7.7"/>
    </reaction>
</comment>
<dbReference type="InterPro" id="IPR019760">
    <property type="entry name" value="DNA-dir_DNA_pol_A_CS"/>
</dbReference>
<dbReference type="PANTHER" id="PTHR10133:SF27">
    <property type="entry name" value="DNA POLYMERASE NU"/>
    <property type="match status" value="1"/>
</dbReference>
<accession>A0A382YQG8</accession>
<organism evidence="10">
    <name type="scientific">marine metagenome</name>
    <dbReference type="NCBI Taxonomy" id="408172"/>
    <lineage>
        <taxon>unclassified sequences</taxon>
        <taxon>metagenomes</taxon>
        <taxon>ecological metagenomes</taxon>
    </lineage>
</organism>
<evidence type="ECO:0000256" key="7">
    <source>
        <dbReference type="ARBA" id="ARBA00023125"/>
    </source>
</evidence>
<dbReference type="GO" id="GO:0006261">
    <property type="term" value="P:DNA-templated DNA replication"/>
    <property type="evidence" value="ECO:0007669"/>
    <property type="project" value="InterPro"/>
</dbReference>
<dbReference type="InterPro" id="IPR001098">
    <property type="entry name" value="DNA-dir_DNA_pol_A_palm_dom"/>
</dbReference>
<evidence type="ECO:0000256" key="1">
    <source>
        <dbReference type="ARBA" id="ARBA00007705"/>
    </source>
</evidence>
<dbReference type="PROSITE" id="PS00447">
    <property type="entry name" value="DNA_POLYMERASE_A"/>
    <property type="match status" value="1"/>
</dbReference>
<dbReference type="EMBL" id="UINC01177689">
    <property type="protein sequence ID" value="SVD85463.1"/>
    <property type="molecule type" value="Genomic_DNA"/>
</dbReference>
<dbReference type="GO" id="GO:0006302">
    <property type="term" value="P:double-strand break repair"/>
    <property type="evidence" value="ECO:0007669"/>
    <property type="project" value="TreeGrafter"/>
</dbReference>
<comment type="similarity">
    <text evidence="1">Belongs to the DNA polymerase type-A family.</text>
</comment>
<evidence type="ECO:0000256" key="3">
    <source>
        <dbReference type="ARBA" id="ARBA00022679"/>
    </source>
</evidence>
<keyword evidence="5" id="KW-0235">DNA replication</keyword>
<evidence type="ECO:0000259" key="9">
    <source>
        <dbReference type="SMART" id="SM00482"/>
    </source>
</evidence>
<dbReference type="FunFam" id="1.10.150.20:FF:000002">
    <property type="entry name" value="DNA polymerase I"/>
    <property type="match status" value="1"/>
</dbReference>
<evidence type="ECO:0000256" key="6">
    <source>
        <dbReference type="ARBA" id="ARBA00022932"/>
    </source>
</evidence>
<evidence type="ECO:0000313" key="10">
    <source>
        <dbReference type="EMBL" id="SVD85463.1"/>
    </source>
</evidence>
<dbReference type="SMART" id="SM00482">
    <property type="entry name" value="POLAc"/>
    <property type="match status" value="1"/>
</dbReference>
<dbReference type="PANTHER" id="PTHR10133">
    <property type="entry name" value="DNA POLYMERASE I"/>
    <property type="match status" value="1"/>
</dbReference>
<dbReference type="Gene3D" id="3.30.70.370">
    <property type="match status" value="1"/>
</dbReference>
<feature type="non-terminal residue" evidence="10">
    <location>
        <position position="1"/>
    </location>
</feature>